<comment type="caution">
    <text evidence="15">The sequence shown here is derived from an EMBL/GenBank/DDBJ whole genome shotgun (WGS) entry which is preliminary data.</text>
</comment>
<dbReference type="Pfam" id="PF00052">
    <property type="entry name" value="Laminin_B"/>
    <property type="match status" value="1"/>
</dbReference>
<keyword evidence="10" id="KW-0325">Glycoprotein</keyword>
<keyword evidence="2" id="KW-0964">Secreted</keyword>
<comment type="subcellular location">
    <subcellularLocation>
        <location evidence="1">Secreted</location>
        <location evidence="1">Extracellular space</location>
        <location evidence="1">Extracellular matrix</location>
        <location evidence="1">Basement membrane</location>
    </subcellularLocation>
</comment>
<dbReference type="InterPro" id="IPR000034">
    <property type="entry name" value="Laminin_IV"/>
</dbReference>
<keyword evidence="6" id="KW-0084">Basement membrane</keyword>
<keyword evidence="9 12" id="KW-1015">Disulfide bond</keyword>
<dbReference type="FunFam" id="2.10.25.10:FF:000065">
    <property type="entry name" value="Laminin subunit beta 1"/>
    <property type="match status" value="1"/>
</dbReference>
<dbReference type="AlphaFoldDB" id="A0A482XEZ3"/>
<evidence type="ECO:0000256" key="11">
    <source>
        <dbReference type="ARBA" id="ARBA00023292"/>
    </source>
</evidence>
<keyword evidence="8" id="KW-0175">Coiled coil</keyword>
<dbReference type="GO" id="GO:0048731">
    <property type="term" value="P:system development"/>
    <property type="evidence" value="ECO:0007669"/>
    <property type="project" value="UniProtKB-ARBA"/>
</dbReference>
<comment type="caution">
    <text evidence="12">Lacks conserved residue(s) required for the propagation of feature annotation.</text>
</comment>
<dbReference type="InterPro" id="IPR002049">
    <property type="entry name" value="LE_dom"/>
</dbReference>
<dbReference type="Pfam" id="PF00053">
    <property type="entry name" value="EGF_laminin"/>
    <property type="match status" value="1"/>
</dbReference>
<dbReference type="CDD" id="cd00055">
    <property type="entry name" value="EGF_Lam"/>
    <property type="match status" value="1"/>
</dbReference>
<protein>
    <recommendedName>
        <fullName evidence="17">Laminin EGF-like domain-containing protein</fullName>
    </recommendedName>
</protein>
<dbReference type="Proteomes" id="UP000291343">
    <property type="component" value="Unassembled WGS sequence"/>
</dbReference>
<feature type="domain" description="Laminin IV type A" evidence="14">
    <location>
        <begin position="1"/>
        <end position="141"/>
    </location>
</feature>
<evidence type="ECO:0000259" key="14">
    <source>
        <dbReference type="PROSITE" id="PS51115"/>
    </source>
</evidence>
<evidence type="ECO:0000256" key="3">
    <source>
        <dbReference type="ARBA" id="ARBA00022530"/>
    </source>
</evidence>
<dbReference type="OrthoDB" id="10055367at2759"/>
<dbReference type="PANTHER" id="PTHR10574:SF444">
    <property type="entry name" value="BASEMENT MEMBRANE-SPECIFIC HEPARAN SULFATE PROTEOGLYCAN CORE PROTEIN"/>
    <property type="match status" value="1"/>
</dbReference>
<evidence type="ECO:0000256" key="4">
    <source>
        <dbReference type="ARBA" id="ARBA00022729"/>
    </source>
</evidence>
<dbReference type="PROSITE" id="PS51115">
    <property type="entry name" value="LAMININ_IVA"/>
    <property type="match status" value="1"/>
</dbReference>
<feature type="disulfide bond" evidence="12">
    <location>
        <begin position="194"/>
        <end position="203"/>
    </location>
</feature>
<dbReference type="GO" id="GO:0009887">
    <property type="term" value="P:animal organ morphogenesis"/>
    <property type="evidence" value="ECO:0007669"/>
    <property type="project" value="TreeGrafter"/>
</dbReference>
<organism evidence="15 16">
    <name type="scientific">Laodelphax striatellus</name>
    <name type="common">Small brown planthopper</name>
    <name type="synonym">Delphax striatella</name>
    <dbReference type="NCBI Taxonomy" id="195883"/>
    <lineage>
        <taxon>Eukaryota</taxon>
        <taxon>Metazoa</taxon>
        <taxon>Ecdysozoa</taxon>
        <taxon>Arthropoda</taxon>
        <taxon>Hexapoda</taxon>
        <taxon>Insecta</taxon>
        <taxon>Pterygota</taxon>
        <taxon>Neoptera</taxon>
        <taxon>Paraneoptera</taxon>
        <taxon>Hemiptera</taxon>
        <taxon>Auchenorrhyncha</taxon>
        <taxon>Fulgoroidea</taxon>
        <taxon>Delphacidae</taxon>
        <taxon>Criomorphinae</taxon>
        <taxon>Laodelphax</taxon>
    </lineage>
</organism>
<dbReference type="SUPFAM" id="SSF57196">
    <property type="entry name" value="EGF/Laminin"/>
    <property type="match status" value="1"/>
</dbReference>
<dbReference type="SMART" id="SM00180">
    <property type="entry name" value="EGF_Lam"/>
    <property type="match status" value="1"/>
</dbReference>
<gene>
    <name evidence="15" type="ORF">LSTR_LSTR014831</name>
</gene>
<keyword evidence="5" id="KW-0677">Repeat</keyword>
<dbReference type="STRING" id="195883.A0A482XEZ3"/>
<proteinExistence type="predicted"/>
<dbReference type="InterPro" id="IPR050440">
    <property type="entry name" value="Laminin/Netrin_ECM"/>
</dbReference>
<evidence type="ECO:0000256" key="6">
    <source>
        <dbReference type="ARBA" id="ARBA00022869"/>
    </source>
</evidence>
<dbReference type="GO" id="GO:0007155">
    <property type="term" value="P:cell adhesion"/>
    <property type="evidence" value="ECO:0007669"/>
    <property type="project" value="UniProtKB-KW"/>
</dbReference>
<evidence type="ECO:0000256" key="12">
    <source>
        <dbReference type="PROSITE-ProRule" id="PRU00460"/>
    </source>
</evidence>
<evidence type="ECO:0000256" key="10">
    <source>
        <dbReference type="ARBA" id="ARBA00023180"/>
    </source>
</evidence>
<dbReference type="PANTHER" id="PTHR10574">
    <property type="entry name" value="NETRIN/LAMININ-RELATED"/>
    <property type="match status" value="1"/>
</dbReference>
<evidence type="ECO:0000256" key="7">
    <source>
        <dbReference type="ARBA" id="ARBA00022889"/>
    </source>
</evidence>
<dbReference type="InterPro" id="IPR056863">
    <property type="entry name" value="LMN_ATRN_NET-like_EGF"/>
</dbReference>
<dbReference type="PROSITE" id="PS01248">
    <property type="entry name" value="EGF_LAM_1"/>
    <property type="match status" value="1"/>
</dbReference>
<accession>A0A482XEZ3</accession>
<name>A0A482XEZ3_LAOST</name>
<dbReference type="GO" id="GO:0005604">
    <property type="term" value="C:basement membrane"/>
    <property type="evidence" value="ECO:0007669"/>
    <property type="project" value="UniProtKB-SubCell"/>
</dbReference>
<evidence type="ECO:0000313" key="15">
    <source>
        <dbReference type="EMBL" id="RZF44049.1"/>
    </source>
</evidence>
<evidence type="ECO:0000256" key="2">
    <source>
        <dbReference type="ARBA" id="ARBA00022525"/>
    </source>
</evidence>
<evidence type="ECO:0008006" key="17">
    <source>
        <dbReference type="Google" id="ProtNLM"/>
    </source>
</evidence>
<keyword evidence="11 12" id="KW-0424">Laminin EGF-like domain</keyword>
<feature type="disulfide bond" evidence="12">
    <location>
        <begin position="206"/>
        <end position="220"/>
    </location>
</feature>
<dbReference type="Pfam" id="PF24973">
    <property type="entry name" value="EGF_LMN_ATRN"/>
    <property type="match status" value="1"/>
</dbReference>
<evidence type="ECO:0000259" key="13">
    <source>
        <dbReference type="PROSITE" id="PS50027"/>
    </source>
</evidence>
<evidence type="ECO:0000313" key="16">
    <source>
        <dbReference type="Proteomes" id="UP000291343"/>
    </source>
</evidence>
<dbReference type="Gene3D" id="2.170.300.10">
    <property type="entry name" value="Tie2 ligand-binding domain superfamily"/>
    <property type="match status" value="1"/>
</dbReference>
<sequence>MMNKPNTTSSTCPAGQFNNLAARPEECISCFCFGATSDCSSANLFIYQANHFRLRYYNNDNPVEPNRPVTISVPIIEHKWQREDGKTAERENFLMALADLNAILIKATYTTNTQSASLITVSLDTADERNTNQPRTSEVELCTCPPGYKGFSCEDCDTGYTRTDNGLYLGICEECKCNGHSSQCDPDNGKCYNCRDHTEGDFCDRCQPGYRGNPQRGEPCVRDDDSYQCTCDERGSLSRECRGNECVDCKEALKRIIL</sequence>
<keyword evidence="16" id="KW-1185">Reference proteome</keyword>
<dbReference type="PROSITE" id="PS50027">
    <property type="entry name" value="EGF_LAM_2"/>
    <property type="match status" value="1"/>
</dbReference>
<keyword evidence="3" id="KW-0272">Extracellular matrix</keyword>
<evidence type="ECO:0000256" key="9">
    <source>
        <dbReference type="ARBA" id="ARBA00023157"/>
    </source>
</evidence>
<dbReference type="FunFam" id="2.10.25.10:FF:000454">
    <property type="entry name" value="Laminin subunit alpha 1"/>
    <property type="match status" value="1"/>
</dbReference>
<feature type="domain" description="Laminin EGF-like" evidence="13">
    <location>
        <begin position="175"/>
        <end position="222"/>
    </location>
</feature>
<evidence type="ECO:0000256" key="8">
    <source>
        <dbReference type="ARBA" id="ARBA00023054"/>
    </source>
</evidence>
<dbReference type="InParanoid" id="A0A482XEZ3"/>
<reference evidence="15 16" key="1">
    <citation type="journal article" date="2017" name="Gigascience">
        <title>Genome sequence of the small brown planthopper, Laodelphax striatellus.</title>
        <authorList>
            <person name="Zhu J."/>
            <person name="Jiang F."/>
            <person name="Wang X."/>
            <person name="Yang P."/>
            <person name="Bao Y."/>
            <person name="Zhao W."/>
            <person name="Wang W."/>
            <person name="Lu H."/>
            <person name="Wang Q."/>
            <person name="Cui N."/>
            <person name="Li J."/>
            <person name="Chen X."/>
            <person name="Luo L."/>
            <person name="Yu J."/>
            <person name="Kang L."/>
            <person name="Cui F."/>
        </authorList>
    </citation>
    <scope>NUCLEOTIDE SEQUENCE [LARGE SCALE GENOMIC DNA]</scope>
    <source>
        <strain evidence="15">Lst14</strain>
    </source>
</reference>
<dbReference type="GO" id="GO:0009888">
    <property type="term" value="P:tissue development"/>
    <property type="evidence" value="ECO:0007669"/>
    <property type="project" value="TreeGrafter"/>
</dbReference>
<keyword evidence="4" id="KW-0732">Signal</keyword>
<dbReference type="SMART" id="SM00281">
    <property type="entry name" value="LamB"/>
    <property type="match status" value="1"/>
</dbReference>
<evidence type="ECO:0000256" key="5">
    <source>
        <dbReference type="ARBA" id="ARBA00022737"/>
    </source>
</evidence>
<evidence type="ECO:0000256" key="1">
    <source>
        <dbReference type="ARBA" id="ARBA00004302"/>
    </source>
</evidence>
<dbReference type="EMBL" id="QKKF02011603">
    <property type="protein sequence ID" value="RZF44049.1"/>
    <property type="molecule type" value="Genomic_DNA"/>
</dbReference>
<keyword evidence="7" id="KW-0130">Cell adhesion</keyword>